<evidence type="ECO:0000313" key="1">
    <source>
        <dbReference type="EMBL" id="KAF7423493.1"/>
    </source>
</evidence>
<accession>A0A834P0M6</accession>
<reference evidence="1" key="1">
    <citation type="journal article" date="2020" name="G3 (Bethesda)">
        <title>High-Quality Assemblies for Three Invasive Social Wasps from the &lt;i&gt;Vespula&lt;/i&gt; Genus.</title>
        <authorList>
            <person name="Harrop T.W.R."/>
            <person name="Guhlin J."/>
            <person name="McLaughlin G.M."/>
            <person name="Permina E."/>
            <person name="Stockwell P."/>
            <person name="Gilligan J."/>
            <person name="Le Lec M.F."/>
            <person name="Gruber M.A.M."/>
            <person name="Quinn O."/>
            <person name="Lovegrove M."/>
            <person name="Duncan E.J."/>
            <person name="Remnant E.J."/>
            <person name="Van Eeckhoven J."/>
            <person name="Graham B."/>
            <person name="Knapp R.A."/>
            <person name="Langford K.W."/>
            <person name="Kronenberg Z."/>
            <person name="Press M.O."/>
            <person name="Eacker S.M."/>
            <person name="Wilson-Rankin E.E."/>
            <person name="Purcell J."/>
            <person name="Lester P.J."/>
            <person name="Dearden P.K."/>
        </authorList>
    </citation>
    <scope>NUCLEOTIDE SEQUENCE</scope>
    <source>
        <strain evidence="1">Volc-1</strain>
    </source>
</reference>
<comment type="caution">
    <text evidence="1">The sequence shown here is derived from an EMBL/GenBank/DDBJ whole genome shotgun (WGS) entry which is preliminary data.</text>
</comment>
<organism evidence="1 2">
    <name type="scientific">Vespula pensylvanica</name>
    <name type="common">Western yellow jacket</name>
    <name type="synonym">Wasp</name>
    <dbReference type="NCBI Taxonomy" id="30213"/>
    <lineage>
        <taxon>Eukaryota</taxon>
        <taxon>Metazoa</taxon>
        <taxon>Ecdysozoa</taxon>
        <taxon>Arthropoda</taxon>
        <taxon>Hexapoda</taxon>
        <taxon>Insecta</taxon>
        <taxon>Pterygota</taxon>
        <taxon>Neoptera</taxon>
        <taxon>Endopterygota</taxon>
        <taxon>Hymenoptera</taxon>
        <taxon>Apocrita</taxon>
        <taxon>Aculeata</taxon>
        <taxon>Vespoidea</taxon>
        <taxon>Vespidae</taxon>
        <taxon>Vespinae</taxon>
        <taxon>Vespula</taxon>
    </lineage>
</organism>
<proteinExistence type="predicted"/>
<protein>
    <submittedName>
        <fullName evidence="1">Uncharacterized protein</fullName>
    </submittedName>
</protein>
<evidence type="ECO:0000313" key="2">
    <source>
        <dbReference type="Proteomes" id="UP000600918"/>
    </source>
</evidence>
<dbReference type="EMBL" id="JACSDY010000007">
    <property type="protein sequence ID" value="KAF7423493.1"/>
    <property type="molecule type" value="Genomic_DNA"/>
</dbReference>
<dbReference type="Proteomes" id="UP000600918">
    <property type="component" value="Unassembled WGS sequence"/>
</dbReference>
<sequence length="107" mass="12588">MARRICVRRATTTGEEEENRDNGNRSAILLDDVLDYDAKHEEEKRGVRSSGEVPFSFPKFLIHAKSFEEYIGIVKNLESRQQIFLNFKLNKLFLLKQFNHLFDINIQ</sequence>
<gene>
    <name evidence="1" type="ORF">H0235_008776</name>
</gene>
<dbReference type="AlphaFoldDB" id="A0A834P0M6"/>
<name>A0A834P0M6_VESPE</name>
<keyword evidence="2" id="KW-1185">Reference proteome</keyword>